<organism evidence="2 3">
    <name type="scientific">Aquimarina litoralis</name>
    <dbReference type="NCBI Taxonomy" id="584605"/>
    <lineage>
        <taxon>Bacteria</taxon>
        <taxon>Pseudomonadati</taxon>
        <taxon>Bacteroidota</taxon>
        <taxon>Flavobacteriia</taxon>
        <taxon>Flavobacteriales</taxon>
        <taxon>Flavobacteriaceae</taxon>
        <taxon>Aquimarina</taxon>
    </lineage>
</organism>
<dbReference type="InterPro" id="IPR032710">
    <property type="entry name" value="NTF2-like_dom_sf"/>
</dbReference>
<dbReference type="EMBL" id="BAAAGE010000002">
    <property type="protein sequence ID" value="GAA0720559.1"/>
    <property type="molecule type" value="Genomic_DNA"/>
</dbReference>
<reference evidence="3" key="1">
    <citation type="journal article" date="2019" name="Int. J. Syst. Evol. Microbiol.">
        <title>The Global Catalogue of Microorganisms (GCM) 10K type strain sequencing project: providing services to taxonomists for standard genome sequencing and annotation.</title>
        <authorList>
            <consortium name="The Broad Institute Genomics Platform"/>
            <consortium name="The Broad Institute Genome Sequencing Center for Infectious Disease"/>
            <person name="Wu L."/>
            <person name="Ma J."/>
        </authorList>
    </citation>
    <scope>NUCLEOTIDE SEQUENCE [LARGE SCALE GENOMIC DNA]</scope>
    <source>
        <strain evidence="3">JCM 15974</strain>
    </source>
</reference>
<dbReference type="Proteomes" id="UP001501758">
    <property type="component" value="Unassembled WGS sequence"/>
</dbReference>
<proteinExistence type="predicted"/>
<evidence type="ECO:0000313" key="3">
    <source>
        <dbReference type="Proteomes" id="UP001501758"/>
    </source>
</evidence>
<feature type="domain" description="SnoaL-like" evidence="1">
    <location>
        <begin position="19"/>
        <end position="114"/>
    </location>
</feature>
<accession>A0ABP3TY59</accession>
<keyword evidence="3" id="KW-1185">Reference proteome</keyword>
<sequence>MSKTAKEVVKSFYQTDLIHNIEAFSEYLHPEVELNWNSSFGYNKKGYEDIKTMFKEMSSSFETFKCEISHLLEENGMVTIRYTYLAKTIEQPDTEEVIAHFIAIWELKDDKLYRGYQISQQGDTSQENLKSFLTN</sequence>
<protein>
    <recommendedName>
        <fullName evidence="1">SnoaL-like domain-containing protein</fullName>
    </recommendedName>
</protein>
<evidence type="ECO:0000313" key="2">
    <source>
        <dbReference type="EMBL" id="GAA0720559.1"/>
    </source>
</evidence>
<dbReference type="Pfam" id="PF12680">
    <property type="entry name" value="SnoaL_2"/>
    <property type="match status" value="1"/>
</dbReference>
<dbReference type="Gene3D" id="3.10.450.50">
    <property type="match status" value="1"/>
</dbReference>
<name>A0ABP3TY59_9FLAO</name>
<gene>
    <name evidence="2" type="ORF">GCM10009430_20850</name>
</gene>
<dbReference type="InterPro" id="IPR037401">
    <property type="entry name" value="SnoaL-like"/>
</dbReference>
<evidence type="ECO:0000259" key="1">
    <source>
        <dbReference type="Pfam" id="PF12680"/>
    </source>
</evidence>
<dbReference type="RefSeq" id="WP_343912258.1">
    <property type="nucleotide sequence ID" value="NZ_BAAAGE010000002.1"/>
</dbReference>
<comment type="caution">
    <text evidence="2">The sequence shown here is derived from an EMBL/GenBank/DDBJ whole genome shotgun (WGS) entry which is preliminary data.</text>
</comment>
<dbReference type="SUPFAM" id="SSF54427">
    <property type="entry name" value="NTF2-like"/>
    <property type="match status" value="1"/>
</dbReference>